<dbReference type="InterPro" id="IPR051785">
    <property type="entry name" value="MMCE/EMCE_epimerase"/>
</dbReference>
<dbReference type="RefSeq" id="WP_212608400.1">
    <property type="nucleotide sequence ID" value="NZ_CP073910.1"/>
</dbReference>
<evidence type="ECO:0000256" key="1">
    <source>
        <dbReference type="ARBA" id="ARBA00022723"/>
    </source>
</evidence>
<evidence type="ECO:0000313" key="3">
    <source>
        <dbReference type="EMBL" id="QUT04613.1"/>
    </source>
</evidence>
<dbReference type="SUPFAM" id="SSF54593">
    <property type="entry name" value="Glyoxalase/Bleomycin resistance protein/Dihydroxybiphenyl dioxygenase"/>
    <property type="match status" value="1"/>
</dbReference>
<organism evidence="3 4">
    <name type="scientific">Sphingobium phenoxybenzoativorans</name>
    <dbReference type="NCBI Taxonomy" id="1592790"/>
    <lineage>
        <taxon>Bacteria</taxon>
        <taxon>Pseudomonadati</taxon>
        <taxon>Pseudomonadota</taxon>
        <taxon>Alphaproteobacteria</taxon>
        <taxon>Sphingomonadales</taxon>
        <taxon>Sphingomonadaceae</taxon>
        <taxon>Sphingobium</taxon>
    </lineage>
</organism>
<dbReference type="Proteomes" id="UP000681425">
    <property type="component" value="Chromosome"/>
</dbReference>
<dbReference type="EMBL" id="CP073910">
    <property type="protein sequence ID" value="QUT04613.1"/>
    <property type="molecule type" value="Genomic_DNA"/>
</dbReference>
<dbReference type="AlphaFoldDB" id="A0A975K4D7"/>
<reference evidence="3" key="1">
    <citation type="submission" date="2021-04" db="EMBL/GenBank/DDBJ databases">
        <title>Isolation of p-tert-butylphenol degrading bacteria Sphingobium phenoxybenzoativorans Tas13 from active sludge.</title>
        <authorList>
            <person name="Li Y."/>
        </authorList>
    </citation>
    <scope>NUCLEOTIDE SEQUENCE</scope>
    <source>
        <strain evidence="3">Tas13</strain>
    </source>
</reference>
<sequence>MTNVVRGVDHIGLTVPEIGPAESFLMEGMGAQFMYELLGAGMPPLKGPEVEKLVGIPEGAEINVARMYKLPTGPAIELFQYTLKDQRPALRVCDVGWQHVALYVDDIDAAAAKMVAAGGRQMAQPWDMIGPESGDGNRFCFIMAPFGAMIELVTYPEGQLYNKTTALRRWKPERQ</sequence>
<dbReference type="GO" id="GO:0046872">
    <property type="term" value="F:metal ion binding"/>
    <property type="evidence" value="ECO:0007669"/>
    <property type="project" value="UniProtKB-KW"/>
</dbReference>
<dbReference type="PANTHER" id="PTHR43048">
    <property type="entry name" value="METHYLMALONYL-COA EPIMERASE"/>
    <property type="match status" value="1"/>
</dbReference>
<dbReference type="PANTHER" id="PTHR43048:SF6">
    <property type="entry name" value="BLR8189 PROTEIN"/>
    <property type="match status" value="1"/>
</dbReference>
<accession>A0A975K4D7</accession>
<dbReference type="Gene3D" id="3.10.180.10">
    <property type="entry name" value="2,3-Dihydroxybiphenyl 1,2-Dioxygenase, domain 1"/>
    <property type="match status" value="1"/>
</dbReference>
<feature type="domain" description="VOC" evidence="2">
    <location>
        <begin position="7"/>
        <end position="155"/>
    </location>
</feature>
<keyword evidence="1" id="KW-0479">Metal-binding</keyword>
<proteinExistence type="predicted"/>
<gene>
    <name evidence="3" type="ORF">KFK14_16410</name>
</gene>
<dbReference type="GO" id="GO:0004493">
    <property type="term" value="F:methylmalonyl-CoA epimerase activity"/>
    <property type="evidence" value="ECO:0007669"/>
    <property type="project" value="TreeGrafter"/>
</dbReference>
<dbReference type="KEGG" id="spph:KFK14_16410"/>
<evidence type="ECO:0000313" key="4">
    <source>
        <dbReference type="Proteomes" id="UP000681425"/>
    </source>
</evidence>
<dbReference type="Pfam" id="PF13669">
    <property type="entry name" value="Glyoxalase_4"/>
    <property type="match status" value="1"/>
</dbReference>
<name>A0A975K4D7_9SPHN</name>
<evidence type="ECO:0000259" key="2">
    <source>
        <dbReference type="PROSITE" id="PS51819"/>
    </source>
</evidence>
<protein>
    <submittedName>
        <fullName evidence="3">VOC family protein</fullName>
    </submittedName>
</protein>
<dbReference type="PROSITE" id="PS51819">
    <property type="entry name" value="VOC"/>
    <property type="match status" value="1"/>
</dbReference>
<keyword evidence="4" id="KW-1185">Reference proteome</keyword>
<dbReference type="InterPro" id="IPR029068">
    <property type="entry name" value="Glyas_Bleomycin-R_OHBP_Dase"/>
</dbReference>
<dbReference type="GO" id="GO:0046491">
    <property type="term" value="P:L-methylmalonyl-CoA metabolic process"/>
    <property type="evidence" value="ECO:0007669"/>
    <property type="project" value="TreeGrafter"/>
</dbReference>
<dbReference type="InterPro" id="IPR037523">
    <property type="entry name" value="VOC_core"/>
</dbReference>